<feature type="region of interest" description="Disordered" evidence="2">
    <location>
        <begin position="855"/>
        <end position="892"/>
    </location>
</feature>
<feature type="compositionally biased region" description="Basic and acidic residues" evidence="2">
    <location>
        <begin position="810"/>
        <end position="819"/>
    </location>
</feature>
<feature type="region of interest" description="Disordered" evidence="2">
    <location>
        <begin position="764"/>
        <end position="836"/>
    </location>
</feature>
<feature type="region of interest" description="Disordered" evidence="2">
    <location>
        <begin position="378"/>
        <end position="417"/>
    </location>
</feature>
<feature type="coiled-coil region" evidence="1">
    <location>
        <begin position="1041"/>
        <end position="1068"/>
    </location>
</feature>
<feature type="region of interest" description="Disordered" evidence="2">
    <location>
        <begin position="672"/>
        <end position="728"/>
    </location>
</feature>
<dbReference type="GeneID" id="23890459"/>
<dbReference type="RefSeq" id="XP_012050244.1">
    <property type="nucleotide sequence ID" value="XM_012194854.1"/>
</dbReference>
<feature type="region of interest" description="Disordered" evidence="2">
    <location>
        <begin position="910"/>
        <end position="1014"/>
    </location>
</feature>
<organism evidence="4 5">
    <name type="scientific">Cryptococcus neoformans (strain H99 / ATCC 208821 / CBS 10515 / FGSC 9487)</name>
    <name type="common">Cryptococcus neoformans var. grubii serotype A</name>
    <dbReference type="NCBI Taxonomy" id="235443"/>
    <lineage>
        <taxon>Eukaryota</taxon>
        <taxon>Fungi</taxon>
        <taxon>Dikarya</taxon>
        <taxon>Basidiomycota</taxon>
        <taxon>Agaricomycotina</taxon>
        <taxon>Tremellomycetes</taxon>
        <taxon>Tremellales</taxon>
        <taxon>Cryptococcaceae</taxon>
        <taxon>Cryptococcus</taxon>
        <taxon>Cryptococcus neoformans species complex</taxon>
    </lineage>
</organism>
<feature type="compositionally biased region" description="Basic and acidic residues" evidence="2">
    <location>
        <begin position="672"/>
        <end position="682"/>
    </location>
</feature>
<feature type="compositionally biased region" description="Basic and acidic residues" evidence="2">
    <location>
        <begin position="1167"/>
        <end position="1176"/>
    </location>
</feature>
<feature type="compositionally biased region" description="Polar residues" evidence="2">
    <location>
        <begin position="705"/>
        <end position="716"/>
    </location>
</feature>
<dbReference type="OrthoDB" id="2596830at2759"/>
<reference evidence="4 5" key="1">
    <citation type="journal article" date="2014" name="PLoS Genet.">
        <title>Analysis of the genome and transcriptome of Cryptococcus neoformans var. grubii reveals complex RNA expression and microevolution leading to virulence attenuation.</title>
        <authorList>
            <person name="Janbon G."/>
            <person name="Ormerod K.L."/>
            <person name="Paulet D."/>
            <person name="Byrnes E.J.III."/>
            <person name="Yadav V."/>
            <person name="Chatterjee G."/>
            <person name="Mullapudi N."/>
            <person name="Hon C.C."/>
            <person name="Billmyre R.B."/>
            <person name="Brunel F."/>
            <person name="Bahn Y.S."/>
            <person name="Chen W."/>
            <person name="Chen Y."/>
            <person name="Chow E.W."/>
            <person name="Coppee J.Y."/>
            <person name="Floyd-Averette A."/>
            <person name="Gaillardin C."/>
            <person name="Gerik K.J."/>
            <person name="Goldberg J."/>
            <person name="Gonzalez-Hilarion S."/>
            <person name="Gujja S."/>
            <person name="Hamlin J.L."/>
            <person name="Hsueh Y.P."/>
            <person name="Ianiri G."/>
            <person name="Jones S."/>
            <person name="Kodira C.D."/>
            <person name="Kozubowski L."/>
            <person name="Lam W."/>
            <person name="Marra M."/>
            <person name="Mesner L.D."/>
            <person name="Mieczkowski P.A."/>
            <person name="Moyrand F."/>
            <person name="Nielsen K."/>
            <person name="Proux C."/>
            <person name="Rossignol T."/>
            <person name="Schein J.E."/>
            <person name="Sun S."/>
            <person name="Wollschlaeger C."/>
            <person name="Wood I.A."/>
            <person name="Zeng Q."/>
            <person name="Neuveglise C."/>
            <person name="Newlon C.S."/>
            <person name="Perfect J.R."/>
            <person name="Lodge J.K."/>
            <person name="Idnurm A."/>
            <person name="Stajich J.E."/>
            <person name="Kronstad J.W."/>
            <person name="Sanyal K."/>
            <person name="Heitman J."/>
            <person name="Fraser J.A."/>
            <person name="Cuomo C.A."/>
            <person name="Dietrich F.S."/>
        </authorList>
    </citation>
    <scope>NUCLEOTIDE SEQUENCE [LARGE SCALE GENOMIC DNA]</scope>
    <source>
        <strain evidence="5">H99 / ATCC 208821 / CBS 10515 / FGSC 9487</strain>
    </source>
</reference>
<feature type="compositionally biased region" description="Basic and acidic residues" evidence="2">
    <location>
        <begin position="284"/>
        <end position="300"/>
    </location>
</feature>
<feature type="compositionally biased region" description="Low complexity" evidence="2">
    <location>
        <begin position="119"/>
        <end position="129"/>
    </location>
</feature>
<feature type="region of interest" description="Disordered" evidence="2">
    <location>
        <begin position="1"/>
        <end position="315"/>
    </location>
</feature>
<feature type="compositionally biased region" description="Low complexity" evidence="2">
    <location>
        <begin position="1183"/>
        <end position="1196"/>
    </location>
</feature>
<dbReference type="HOGENOM" id="CLU_006330_0_0_1"/>
<keyword evidence="3" id="KW-0812">Transmembrane</keyword>
<feature type="region of interest" description="Disordered" evidence="2">
    <location>
        <begin position="441"/>
        <end position="578"/>
    </location>
</feature>
<keyword evidence="5" id="KW-1185">Reference proteome</keyword>
<sequence length="1458" mass="161790">MAPLASSPPAKSTVRFQPQPVLPHRPLHPSSLHTSILPPPPPPPPRPAPQPSPPSALTSPSLGSFNSGTTDSAEPAPAKNRRPSFPRAQSSQDRRVWAETLPGRGSMLAHGTRPSRVIGGFETSSEGESAAGGGPSSSSGTGMATPGAKDASHSDSTWRPDPSKRAQLPSSETAEVSRTPGTVPKGRLDKRPKRKASIDTSDRPPSRTSKGRSPSLRSHLSARSDGGHAVQNGNGLAARGRTASSRSQHDPAARPKRQGSMSPANSKPVDWIKHGGERTSSSEGRWKDKGKGRDTTTEKVVDDDDDDRERKQQLGTADTLAESLGLNGSGLNIKGVSLNTDQIHSLLSDSDLASAIRLMNDNNNAISPRVPFSSSVADPYNHSTASTADPPSHVSPYLVSAPPPLTNDSPNPHGRERAVSAASSIVPATPATTWSPHFRSTFQVPDGHGHGLGAQRQRSVSRASMSAELPGGHIPFTHHLPAVPQVNEEDSDEGSMQAAPGTLETARPVQEQSLSRDEEGKKKKKKKKMDRKSGLSGLFHFGRRGSNDSNDRSPRLKEKEHPWRADRYSEEHARDREAREREEEMRRIEWEKRQEEIMQDRRYRALTQVAAHPNAERLAYRTGAHLRAYYQHVYDCIENPPRLNFPKMLRWLTETDKQNALRAQYYASRHQNDANHTHEHEQANNNARSAGSSSRVNLSSSQRSVGSGRTHSISSNRRSHDVSPQKRVPDLVIPRRGWRYTVDDIQAFRDSGGVVNYFVPPRQVRPFNDDADENEEEKSVSPQTIANRVEHGLNKTYGHQRATTPQSQSKDIDRHRDDNSSAAGSSKKGHLYEFSSRTANNTASNVSLADMDQSMREANLSRSTSFDTGGDKSVSGRRDHRISHRSHQSLSAVGHSSLGHALKQPFEKLSSVTKKQRTMPHFHPYSDRGDRGDRGDRENSHINDFAPSPDHPGVALSGSSSLSPQRAGLVSRDSTGSATNKSSVGQARNNASSNRLKEPSFFKRHGLAGHEPVTDEEGGRLKLFIKGTRKTGLDDHKKRLGKNCTENLAECREELKEAERIYAREQQFKNNQLQAEEEKAKVTKTEEAALIKILDLEKDIYQERAQHLITAKDRLAVVSSNIYIIDEAIRQYLTQIDFARDEAKISMDLEADWSLVEPLNTKYNRRRSAESDELRDTVPPLHSFGSGDSNSDGGRSQPRPIVRRNRSRTSSSRSRSGSVSVSVPKRTLSLQNSIGLNHIDPLQARHHPRRTYLAPDGLTRVDPVRHAELMIAFGKKREEEVGKEKEDMAREMEKMIGQIEAMIRQKEEVRHWVADVLERAGNAKTQLERLRIQEDSFLDFVHFAEQRDRLVDSITKGLGFTIRVAWYVFQWVKVPCKIIKMFFHPIWVIATLIFSAFSLPWTALKLVTGRDTSNTIDASEDPAIGRQRRRRGISIMWLTGSALSCVIAVFFWYYGTDG</sequence>
<keyword evidence="3" id="KW-1133">Transmembrane helix</keyword>
<feature type="compositionally biased region" description="Polar residues" evidence="2">
    <location>
        <begin position="972"/>
        <end position="994"/>
    </location>
</feature>
<feature type="compositionally biased region" description="Polar residues" evidence="2">
    <location>
        <begin position="206"/>
        <end position="218"/>
    </location>
</feature>
<dbReference type="EMBL" id="CP003825">
    <property type="protein sequence ID" value="AFR95477.1"/>
    <property type="molecule type" value="Genomic_DNA"/>
</dbReference>
<dbReference type="KEGG" id="cng:CNAG_07634"/>
<feature type="compositionally biased region" description="Low complexity" evidence="2">
    <location>
        <begin position="136"/>
        <end position="147"/>
    </location>
</feature>
<feature type="compositionally biased region" description="Basic and acidic residues" evidence="2">
    <location>
        <begin position="545"/>
        <end position="578"/>
    </location>
</feature>
<dbReference type="Proteomes" id="UP000010091">
    <property type="component" value="Chromosome 6"/>
</dbReference>
<feature type="region of interest" description="Disordered" evidence="2">
    <location>
        <begin position="1166"/>
        <end position="1224"/>
    </location>
</feature>
<protein>
    <submittedName>
        <fullName evidence="4">Uncharacterized protein</fullName>
    </submittedName>
</protein>
<keyword evidence="3" id="KW-0472">Membrane</keyword>
<feature type="compositionally biased region" description="Basic and acidic residues" evidence="2">
    <location>
        <begin position="924"/>
        <end position="941"/>
    </location>
</feature>
<feature type="transmembrane region" description="Helical" evidence="3">
    <location>
        <begin position="1382"/>
        <end position="1404"/>
    </location>
</feature>
<feature type="compositionally biased region" description="Pro residues" evidence="2">
    <location>
        <begin position="37"/>
        <end position="54"/>
    </location>
</feature>
<evidence type="ECO:0000313" key="5">
    <source>
        <dbReference type="Proteomes" id="UP000010091"/>
    </source>
</evidence>
<feature type="compositionally biased region" description="Polar residues" evidence="2">
    <location>
        <begin position="63"/>
        <end position="72"/>
    </location>
</feature>
<feature type="compositionally biased region" description="Polar residues" evidence="2">
    <location>
        <begin position="378"/>
        <end position="389"/>
    </location>
</feature>
<feature type="compositionally biased region" description="Basic and acidic residues" evidence="2">
    <location>
        <begin position="150"/>
        <end position="164"/>
    </location>
</feature>
<proteinExistence type="predicted"/>
<feature type="compositionally biased region" description="Basic residues" evidence="2">
    <location>
        <begin position="878"/>
        <end position="887"/>
    </location>
</feature>
<evidence type="ECO:0000313" key="4">
    <source>
        <dbReference type="EMBL" id="AFR95477.1"/>
    </source>
</evidence>
<evidence type="ECO:0000256" key="3">
    <source>
        <dbReference type="SAM" id="Phobius"/>
    </source>
</evidence>
<feature type="compositionally biased region" description="Low complexity" evidence="2">
    <location>
        <begin position="683"/>
        <end position="704"/>
    </location>
</feature>
<feature type="coiled-coil region" evidence="1">
    <location>
        <begin position="1285"/>
        <end position="1333"/>
    </location>
</feature>
<feature type="compositionally biased region" description="Basic and acidic residues" evidence="2">
    <location>
        <begin position="718"/>
        <end position="728"/>
    </location>
</feature>
<name>J9VLY2_CRYN9</name>
<evidence type="ECO:0000256" key="1">
    <source>
        <dbReference type="SAM" id="Coils"/>
    </source>
</evidence>
<evidence type="ECO:0000256" key="2">
    <source>
        <dbReference type="SAM" id="MobiDB-lite"/>
    </source>
</evidence>
<dbReference type="VEuPathDB" id="FungiDB:CNAG_07634"/>
<feature type="compositionally biased region" description="Basic and acidic residues" evidence="2">
    <location>
        <begin position="196"/>
        <end position="205"/>
    </location>
</feature>
<feature type="transmembrane region" description="Helical" evidence="3">
    <location>
        <begin position="1435"/>
        <end position="1454"/>
    </location>
</feature>
<feature type="compositionally biased region" description="Polar residues" evidence="2">
    <location>
        <begin position="168"/>
        <end position="180"/>
    </location>
</feature>
<feature type="compositionally biased region" description="Low complexity" evidence="2">
    <location>
        <begin position="1208"/>
        <end position="1223"/>
    </location>
</feature>
<accession>J9VLY2</accession>
<gene>
    <name evidence="4" type="ORF">CNAG_07634</name>
</gene>
<keyword evidence="1" id="KW-0175">Coiled coil</keyword>